<protein>
    <submittedName>
        <fullName evidence="1">Uncharacterized protein</fullName>
    </submittedName>
</protein>
<evidence type="ECO:0000313" key="1">
    <source>
        <dbReference type="EMBL" id="MXU88921.1"/>
    </source>
</evidence>
<accession>A0A6B0UDE2</accession>
<proteinExistence type="predicted"/>
<dbReference type="EMBL" id="GIFC01006838">
    <property type="protein sequence ID" value="MXU88921.1"/>
    <property type="molecule type" value="Transcribed_RNA"/>
</dbReference>
<name>A0A6B0UDE2_IXORI</name>
<reference evidence="1" key="1">
    <citation type="submission" date="2019-12" db="EMBL/GenBank/DDBJ databases">
        <title>An insight into the sialome of adult female Ixodes ricinus ticks feeding for 6 days.</title>
        <authorList>
            <person name="Perner J."/>
            <person name="Ribeiro J.M.C."/>
        </authorList>
    </citation>
    <scope>NUCLEOTIDE SEQUENCE</scope>
    <source>
        <strain evidence="1">Semi-engorged</strain>
        <tissue evidence="1">Salivary glands</tissue>
    </source>
</reference>
<organism evidence="1">
    <name type="scientific">Ixodes ricinus</name>
    <name type="common">Common tick</name>
    <name type="synonym">Acarus ricinus</name>
    <dbReference type="NCBI Taxonomy" id="34613"/>
    <lineage>
        <taxon>Eukaryota</taxon>
        <taxon>Metazoa</taxon>
        <taxon>Ecdysozoa</taxon>
        <taxon>Arthropoda</taxon>
        <taxon>Chelicerata</taxon>
        <taxon>Arachnida</taxon>
        <taxon>Acari</taxon>
        <taxon>Parasitiformes</taxon>
        <taxon>Ixodida</taxon>
        <taxon>Ixodoidea</taxon>
        <taxon>Ixodidae</taxon>
        <taxon>Ixodinae</taxon>
        <taxon>Ixodes</taxon>
    </lineage>
</organism>
<sequence>MPSTCLVSCAYMVPCAYGSMRVHGSAIIHYAVIECPIIQHACMVPPTCIVLNPLRWSRIFAGIGCPIIRYACMRLFLTSFQNQDFSTGTSITTDRLLHFALLAL</sequence>
<dbReference type="AlphaFoldDB" id="A0A6B0UDE2"/>